<dbReference type="PANTHER" id="PTHR14402">
    <property type="entry name" value="RECEPTOR TRANSPORTING PROTEIN"/>
    <property type="match status" value="1"/>
</dbReference>
<evidence type="ECO:0000259" key="8">
    <source>
        <dbReference type="SMART" id="SM01328"/>
    </source>
</evidence>
<accession>A0A3B3I1U7</accession>
<reference evidence="9 10" key="1">
    <citation type="journal article" date="2007" name="Nature">
        <title>The medaka draft genome and insights into vertebrate genome evolution.</title>
        <authorList>
            <person name="Kasahara M."/>
            <person name="Naruse K."/>
            <person name="Sasaki S."/>
            <person name="Nakatani Y."/>
            <person name="Qu W."/>
            <person name="Ahsan B."/>
            <person name="Yamada T."/>
            <person name="Nagayasu Y."/>
            <person name="Doi K."/>
            <person name="Kasai Y."/>
            <person name="Jindo T."/>
            <person name="Kobayashi D."/>
            <person name="Shimada A."/>
            <person name="Toyoda A."/>
            <person name="Kuroki Y."/>
            <person name="Fujiyama A."/>
            <person name="Sasaki T."/>
            <person name="Shimizu A."/>
            <person name="Asakawa S."/>
            <person name="Shimizu N."/>
            <person name="Hashimoto S."/>
            <person name="Yang J."/>
            <person name="Lee Y."/>
            <person name="Matsushima K."/>
            <person name="Sugano S."/>
            <person name="Sakaizumi M."/>
            <person name="Narita T."/>
            <person name="Ohishi K."/>
            <person name="Haga S."/>
            <person name="Ohta F."/>
            <person name="Nomoto H."/>
            <person name="Nogata K."/>
            <person name="Morishita T."/>
            <person name="Endo T."/>
            <person name="Shin-I T."/>
            <person name="Takeda H."/>
            <person name="Morishita S."/>
            <person name="Kohara Y."/>
        </authorList>
    </citation>
    <scope>NUCLEOTIDE SEQUENCE [LARGE SCALE GENOMIC DNA]</scope>
    <source>
        <strain evidence="9 10">Hd-rR</strain>
    </source>
</reference>
<dbReference type="STRING" id="8090.ENSORLP00000037917"/>
<keyword evidence="3" id="KW-0479">Metal-binding</keyword>
<dbReference type="SMART" id="SM01328">
    <property type="entry name" value="zf-3CxxC"/>
    <property type="match status" value="1"/>
</dbReference>
<evidence type="ECO:0000313" key="10">
    <source>
        <dbReference type="Proteomes" id="UP000001038"/>
    </source>
</evidence>
<dbReference type="GO" id="GO:0031849">
    <property type="term" value="F:olfactory receptor binding"/>
    <property type="evidence" value="ECO:0000318"/>
    <property type="project" value="GO_Central"/>
</dbReference>
<dbReference type="GO" id="GO:0006612">
    <property type="term" value="P:protein targeting to membrane"/>
    <property type="evidence" value="ECO:0000318"/>
    <property type="project" value="GO_Central"/>
</dbReference>
<comment type="subcellular location">
    <subcellularLocation>
        <location evidence="1">Membrane</location>
        <topology evidence="1">Single-pass membrane protein</topology>
    </subcellularLocation>
</comment>
<feature type="domain" description="3CxxC-type" evidence="8">
    <location>
        <begin position="46"/>
        <end position="154"/>
    </location>
</feature>
<dbReference type="GO" id="GO:0051205">
    <property type="term" value="P:protein insertion into membrane"/>
    <property type="evidence" value="ECO:0000318"/>
    <property type="project" value="GO_Central"/>
</dbReference>
<dbReference type="GO" id="GO:0008270">
    <property type="term" value="F:zinc ion binding"/>
    <property type="evidence" value="ECO:0007669"/>
    <property type="project" value="UniProtKB-KW"/>
</dbReference>
<evidence type="ECO:0000256" key="6">
    <source>
        <dbReference type="ARBA" id="ARBA00022989"/>
    </source>
</evidence>
<reference evidence="9" key="2">
    <citation type="submission" date="2025-08" db="UniProtKB">
        <authorList>
            <consortium name="Ensembl"/>
        </authorList>
    </citation>
    <scope>IDENTIFICATION</scope>
    <source>
        <strain evidence="9">Hd-rR</strain>
    </source>
</reference>
<dbReference type="RefSeq" id="XP_004067938.1">
    <property type="nucleotide sequence ID" value="XM_004067890.4"/>
</dbReference>
<dbReference type="OrthoDB" id="8121437at2759"/>
<keyword evidence="2" id="KW-0812">Transmembrane</keyword>
<reference evidence="9" key="3">
    <citation type="submission" date="2025-09" db="UniProtKB">
        <authorList>
            <consortium name="Ensembl"/>
        </authorList>
    </citation>
    <scope>IDENTIFICATION</scope>
    <source>
        <strain evidence="9">Hd-rR</strain>
    </source>
</reference>
<evidence type="ECO:0000256" key="1">
    <source>
        <dbReference type="ARBA" id="ARBA00004167"/>
    </source>
</evidence>
<dbReference type="KEGG" id="ola:101160725"/>
<dbReference type="InterPro" id="IPR027377">
    <property type="entry name" value="ZAR1/RTP1-5-like_Znf-3CxxC"/>
</dbReference>
<dbReference type="InParanoid" id="A0A3B3I1U7"/>
<dbReference type="Pfam" id="PF13695">
    <property type="entry name" value="Zn_ribbon_3CxxC"/>
    <property type="match status" value="1"/>
</dbReference>
<dbReference type="GeneID" id="101160725"/>
<keyword evidence="7" id="KW-0472">Membrane</keyword>
<evidence type="ECO:0000313" key="9">
    <source>
        <dbReference type="Ensembl" id="ENSORLP00000037917.1"/>
    </source>
</evidence>
<dbReference type="GeneTree" id="ENSGT00940000164175"/>
<evidence type="ECO:0000256" key="2">
    <source>
        <dbReference type="ARBA" id="ARBA00022692"/>
    </source>
</evidence>
<dbReference type="Proteomes" id="UP000001038">
    <property type="component" value="Chromosome 4"/>
</dbReference>
<name>A0A3B3I1U7_ORYLA</name>
<dbReference type="AlphaFoldDB" id="A0A3B3I1U7"/>
<protein>
    <recommendedName>
        <fullName evidence="8">3CxxC-type domain-containing protein</fullName>
    </recommendedName>
</protein>
<keyword evidence="6" id="KW-1133">Transmembrane helix</keyword>
<dbReference type="InterPro" id="IPR026096">
    <property type="entry name" value="R-trans_p"/>
</dbReference>
<dbReference type="GO" id="GO:0016020">
    <property type="term" value="C:membrane"/>
    <property type="evidence" value="ECO:0007669"/>
    <property type="project" value="UniProtKB-SubCell"/>
</dbReference>
<dbReference type="OMA" id="LMREVKP"/>
<evidence type="ECO:0000256" key="7">
    <source>
        <dbReference type="ARBA" id="ARBA00023136"/>
    </source>
</evidence>
<dbReference type="Bgee" id="ENSORLG00000007229">
    <property type="expression patterns" value="Expressed in bone element and 12 other cell types or tissues"/>
</dbReference>
<keyword evidence="4" id="KW-0863">Zinc-finger</keyword>
<dbReference type="Ensembl" id="ENSORLT00000029484.1">
    <property type="protein sequence ID" value="ENSORLP00000037917.1"/>
    <property type="gene ID" value="ENSORLG00000007229.2"/>
</dbReference>
<keyword evidence="5" id="KW-0862">Zinc</keyword>
<evidence type="ECO:0000256" key="4">
    <source>
        <dbReference type="ARBA" id="ARBA00022771"/>
    </source>
</evidence>
<proteinExistence type="predicted"/>
<dbReference type="PANTHER" id="PTHR14402:SF8">
    <property type="entry name" value="RECEPTOR-TRANSPORTING PROTEIN 4"/>
    <property type="match status" value="1"/>
</dbReference>
<evidence type="ECO:0000256" key="3">
    <source>
        <dbReference type="ARBA" id="ARBA00022723"/>
    </source>
</evidence>
<organism evidence="9 10">
    <name type="scientific">Oryzias latipes</name>
    <name type="common">Japanese rice fish</name>
    <name type="synonym">Japanese killifish</name>
    <dbReference type="NCBI Taxonomy" id="8090"/>
    <lineage>
        <taxon>Eukaryota</taxon>
        <taxon>Metazoa</taxon>
        <taxon>Chordata</taxon>
        <taxon>Craniata</taxon>
        <taxon>Vertebrata</taxon>
        <taxon>Euteleostomi</taxon>
        <taxon>Actinopterygii</taxon>
        <taxon>Neopterygii</taxon>
        <taxon>Teleostei</taxon>
        <taxon>Neoteleostei</taxon>
        <taxon>Acanthomorphata</taxon>
        <taxon>Ovalentaria</taxon>
        <taxon>Atherinomorphae</taxon>
        <taxon>Beloniformes</taxon>
        <taxon>Adrianichthyidae</taxon>
        <taxon>Oryziinae</taxon>
        <taxon>Oryzias</taxon>
    </lineage>
</organism>
<keyword evidence="10" id="KW-1185">Reference proteome</keyword>
<gene>
    <name evidence="9" type="primary">LOC101160725</name>
</gene>
<evidence type="ECO:0000256" key="5">
    <source>
        <dbReference type="ARBA" id="ARBA00022833"/>
    </source>
</evidence>
<sequence length="159" mass="18767">MEPLDWKRIFQEEAKTLHHAHTWQLLFDDTITPDLPNPGWQKYIRNTSARFRCTLCGRTWPSNRVMVTFHMQLISNMGFVKVRPLRQNCKRCKNAPMVKPSVEFDNIKILMENLIEKIKIKCYNEKRDSSHKPFRSQEVKSPHEPDHCEGCKLGICTKV</sequence>